<dbReference type="PROSITE" id="PS50830">
    <property type="entry name" value="TNASE_3"/>
    <property type="match status" value="1"/>
</dbReference>
<dbReference type="InterPro" id="IPR035437">
    <property type="entry name" value="SNase_OB-fold_sf"/>
</dbReference>
<keyword evidence="3" id="KW-1185">Reference proteome</keyword>
<name>A0A6I4SSN7_9SPHN</name>
<dbReference type="EMBL" id="WTYM01000021">
    <property type="protein sequence ID" value="MXO57997.1"/>
    <property type="molecule type" value="Genomic_DNA"/>
</dbReference>
<dbReference type="AlphaFoldDB" id="A0A6I4SSN7"/>
<dbReference type="SUPFAM" id="SSF50199">
    <property type="entry name" value="Staphylococcal nuclease"/>
    <property type="match status" value="1"/>
</dbReference>
<evidence type="ECO:0000313" key="3">
    <source>
        <dbReference type="Proteomes" id="UP000433652"/>
    </source>
</evidence>
<comment type="caution">
    <text evidence="2">The sequence shown here is derived from an EMBL/GenBank/DDBJ whole genome shotgun (WGS) entry which is preliminary data.</text>
</comment>
<dbReference type="Proteomes" id="UP000433652">
    <property type="component" value="Unassembled WGS sequence"/>
</dbReference>
<sequence length="115" mass="12839">MLLAALNLTLCKPGPRDNCVVDGDAFWIAGEKVRVADIDAPEIEGRCPYERQLAARARDMLLVLLNAGPFALRRSGADRYGRTQAVVTRNGRSIGPRLVNEHLARKWGGRRQSWR</sequence>
<reference evidence="2 3" key="1">
    <citation type="submission" date="2019-12" db="EMBL/GenBank/DDBJ databases">
        <title>Genomic-based taxomic classification of the family Erythrobacteraceae.</title>
        <authorList>
            <person name="Xu L."/>
        </authorList>
    </citation>
    <scope>NUCLEOTIDE SEQUENCE [LARGE SCALE GENOMIC DNA]</scope>
    <source>
        <strain evidence="2 3">MCCC 1K01500</strain>
    </source>
</reference>
<evidence type="ECO:0000259" key="1">
    <source>
        <dbReference type="PROSITE" id="PS50830"/>
    </source>
</evidence>
<evidence type="ECO:0000313" key="2">
    <source>
        <dbReference type="EMBL" id="MXO57997.1"/>
    </source>
</evidence>
<protein>
    <submittedName>
        <fullName evidence="2">Thermonuclease family protein</fullName>
    </submittedName>
</protein>
<proteinExistence type="predicted"/>
<accession>A0A6I4SSN7</accession>
<feature type="domain" description="TNase-like" evidence="1">
    <location>
        <begin position="20"/>
        <end position="105"/>
    </location>
</feature>
<dbReference type="Pfam" id="PF00565">
    <property type="entry name" value="SNase"/>
    <property type="match status" value="1"/>
</dbReference>
<gene>
    <name evidence="2" type="ORF">GRI89_00355</name>
</gene>
<dbReference type="InterPro" id="IPR016071">
    <property type="entry name" value="Staphylococal_nuclease_OB-fold"/>
</dbReference>
<dbReference type="Gene3D" id="2.40.50.90">
    <property type="match status" value="1"/>
</dbReference>
<organism evidence="2 3">
    <name type="scientific">Croceibacterium salegens</name>
    <dbReference type="NCBI Taxonomy" id="1737568"/>
    <lineage>
        <taxon>Bacteria</taxon>
        <taxon>Pseudomonadati</taxon>
        <taxon>Pseudomonadota</taxon>
        <taxon>Alphaproteobacteria</taxon>
        <taxon>Sphingomonadales</taxon>
        <taxon>Erythrobacteraceae</taxon>
        <taxon>Croceibacterium</taxon>
    </lineage>
</organism>